<dbReference type="PANTHER" id="PTHR43393">
    <property type="entry name" value="CYTOKININ RIBOSIDE 5'-MONOPHOSPHATE PHOSPHORIBOHYDROLASE"/>
    <property type="match status" value="1"/>
</dbReference>
<dbReference type="EMBL" id="PEZT01000028">
    <property type="protein sequence ID" value="PIS08839.1"/>
    <property type="molecule type" value="Genomic_DNA"/>
</dbReference>
<dbReference type="PANTHER" id="PTHR43393:SF3">
    <property type="entry name" value="LYSINE DECARBOXYLASE-LIKE PROTEIN"/>
    <property type="match status" value="1"/>
</dbReference>
<dbReference type="AlphaFoldDB" id="A0A2H0WAA1"/>
<dbReference type="Pfam" id="PF18306">
    <property type="entry name" value="LDcluster4"/>
    <property type="match status" value="1"/>
</dbReference>
<proteinExistence type="predicted"/>
<dbReference type="Proteomes" id="UP000230093">
    <property type="component" value="Unassembled WGS sequence"/>
</dbReference>
<evidence type="ECO:0000313" key="1">
    <source>
        <dbReference type="EMBL" id="PIS08839.1"/>
    </source>
</evidence>
<sequence length="219" mass="24632">MQFIKNIAFLGSSESKRGSKLYNQAFKVAKVLASRGYSIVNGGGPGVMDASTQGAKSAKGETLSITFYPQSAPGFEGRYPKNITDKEITTGNYIERTFKLLEHGDIYIIFKGGTGTFSEFAMAWCLARLYYGCHKPFILYGSFWKEIISVFKKHMYVRGEEDKIFKIVKNENEVLKAIDSFEKDFQIRLKKFLAPKGERAFMGGGLGYRGPDFRTDKAK</sequence>
<comment type="caution">
    <text evidence="1">The sequence shown here is derived from an EMBL/GenBank/DDBJ whole genome shotgun (WGS) entry which is preliminary data.</text>
</comment>
<protein>
    <recommendedName>
        <fullName evidence="3">LOG family protein</fullName>
    </recommendedName>
</protein>
<name>A0A2H0WAA1_9BACT</name>
<dbReference type="SUPFAM" id="SSF102405">
    <property type="entry name" value="MCP/YpsA-like"/>
    <property type="match status" value="1"/>
</dbReference>
<evidence type="ECO:0008006" key="3">
    <source>
        <dbReference type="Google" id="ProtNLM"/>
    </source>
</evidence>
<gene>
    <name evidence="1" type="ORF">COT75_05165</name>
</gene>
<accession>A0A2H0WAA1</accession>
<dbReference type="InterPro" id="IPR041164">
    <property type="entry name" value="LDcluster4"/>
</dbReference>
<organism evidence="1 2">
    <name type="scientific">Candidatus Beckwithbacteria bacterium CG10_big_fil_rev_8_21_14_0_10_34_10</name>
    <dbReference type="NCBI Taxonomy" id="1974495"/>
    <lineage>
        <taxon>Bacteria</taxon>
        <taxon>Candidatus Beckwithiibacteriota</taxon>
    </lineage>
</organism>
<dbReference type="InterPro" id="IPR052341">
    <property type="entry name" value="LOG_family_nucleotidases"/>
</dbReference>
<dbReference type="Gene3D" id="3.40.50.450">
    <property type="match status" value="1"/>
</dbReference>
<reference evidence="2" key="1">
    <citation type="submission" date="2017-09" db="EMBL/GenBank/DDBJ databases">
        <title>Depth-based differentiation of microbial function through sediment-hosted aquifers and enrichment of novel symbionts in the deep terrestrial subsurface.</title>
        <authorList>
            <person name="Probst A.J."/>
            <person name="Ladd B."/>
            <person name="Jarett J.K."/>
            <person name="Geller-Mcgrath D.E."/>
            <person name="Sieber C.M.K."/>
            <person name="Emerson J.B."/>
            <person name="Anantharaman K."/>
            <person name="Thomas B.C."/>
            <person name="Malmstrom R."/>
            <person name="Stieglmeier M."/>
            <person name="Klingl A."/>
            <person name="Woyke T."/>
            <person name="Ryan C.M."/>
            <person name="Banfield J.F."/>
        </authorList>
    </citation>
    <scope>NUCLEOTIDE SEQUENCE [LARGE SCALE GENOMIC DNA]</scope>
</reference>
<dbReference type="GO" id="GO:0005829">
    <property type="term" value="C:cytosol"/>
    <property type="evidence" value="ECO:0007669"/>
    <property type="project" value="TreeGrafter"/>
</dbReference>
<evidence type="ECO:0000313" key="2">
    <source>
        <dbReference type="Proteomes" id="UP000230093"/>
    </source>
</evidence>